<dbReference type="Pfam" id="PF16068">
    <property type="entry name" value="DUF4810"/>
    <property type="match status" value="1"/>
</dbReference>
<dbReference type="PIRSF" id="PIRSF020555">
    <property type="entry name" value="UCP020555"/>
    <property type="match status" value="1"/>
</dbReference>
<dbReference type="Proteomes" id="UP000228593">
    <property type="component" value="Unassembled WGS sequence"/>
</dbReference>
<evidence type="ECO:0000313" key="2">
    <source>
        <dbReference type="EMBL" id="PIL38503.1"/>
    </source>
</evidence>
<accession>A0A2G8SXR8</accession>
<keyword evidence="3" id="KW-1185">Reference proteome</keyword>
<feature type="chain" id="PRO_5013546756" evidence="1">
    <location>
        <begin position="26"/>
        <end position="115"/>
    </location>
</feature>
<feature type="signal peptide" evidence="1">
    <location>
        <begin position="1"/>
        <end position="25"/>
    </location>
</feature>
<organism evidence="2 3">
    <name type="scientific">Massilia psychrophila</name>
    <dbReference type="NCBI Taxonomy" id="1603353"/>
    <lineage>
        <taxon>Bacteria</taxon>
        <taxon>Pseudomonadati</taxon>
        <taxon>Pseudomonadota</taxon>
        <taxon>Betaproteobacteria</taxon>
        <taxon>Burkholderiales</taxon>
        <taxon>Oxalobacteraceae</taxon>
        <taxon>Telluria group</taxon>
        <taxon>Massilia</taxon>
    </lineage>
</organism>
<evidence type="ECO:0000256" key="1">
    <source>
        <dbReference type="SAM" id="SignalP"/>
    </source>
</evidence>
<dbReference type="PROSITE" id="PS51257">
    <property type="entry name" value="PROKAR_LIPOPROTEIN"/>
    <property type="match status" value="1"/>
</dbReference>
<dbReference type="InterPro" id="IPR014508">
    <property type="entry name" value="UCP020555_TPR-like"/>
</dbReference>
<dbReference type="AlphaFoldDB" id="A0A2G8SXR8"/>
<gene>
    <name evidence="2" type="ORF">CR103_17435</name>
</gene>
<comment type="caution">
    <text evidence="2">The sequence shown here is derived from an EMBL/GenBank/DDBJ whole genome shotgun (WGS) entry which is preliminary data.</text>
</comment>
<evidence type="ECO:0000313" key="3">
    <source>
        <dbReference type="Proteomes" id="UP000228593"/>
    </source>
</evidence>
<reference evidence="2 3" key="1">
    <citation type="submission" date="2017-10" db="EMBL/GenBank/DDBJ databases">
        <title>Massilia psychrophilum sp. nov., a novel purple-pigmented bacterium isolated from Tianshan glacier, Xinjiang Municipality, China.</title>
        <authorList>
            <person name="Wang H."/>
        </authorList>
    </citation>
    <scope>NUCLEOTIDE SEQUENCE [LARGE SCALE GENOMIC DNA]</scope>
    <source>
        <strain evidence="2 3">JCM 30813</strain>
    </source>
</reference>
<keyword evidence="1" id="KW-0732">Signal</keyword>
<sequence>MRCSPWAGRLIGGLIIGSLVGCAHAPAPMYQWDAYQRNVYQFLKHEDANPGEQIRLMQAQIERAKIAGTRLPPGFRAHIAMLHLQLGQYEDAQQQFKAEKAAFPESSHYMEFLMK</sequence>
<name>A0A2G8SXR8_9BURK</name>
<proteinExistence type="predicted"/>
<dbReference type="EMBL" id="PDOB01000034">
    <property type="protein sequence ID" value="PIL38503.1"/>
    <property type="molecule type" value="Genomic_DNA"/>
</dbReference>
<protein>
    <submittedName>
        <fullName evidence="2">DUF4810 domain-containing protein</fullName>
    </submittedName>
</protein>
<dbReference type="OrthoDB" id="9800218at2"/>